<sequence>MLASLDATVTPRLVAVDVDPFSKLVTAVFGAAGAAADALADDFTPRDALADGASPAALGAAFAAALRAAAGVEAPAKTWVDKALQLRSVLSLSTGAVVVGGAGVGKSTLISCVLKGLEALDGVAGVAYVVDPKALVAPNYKELLFGRLDATTLEWTDGLFTAVVRAVRANDFGELRKRHWVVFDGDVDPEWAENLNSVLDDNKTLTLPNGERLAIPPVVKLLFEVEDLSRATPATVSRCGVLHVDADVV</sequence>
<dbReference type="InterPro" id="IPR026983">
    <property type="entry name" value="DHC"/>
</dbReference>
<feature type="domain" description="ATPase dynein-related AAA" evidence="1">
    <location>
        <begin position="97"/>
        <end position="239"/>
    </location>
</feature>
<evidence type="ECO:0000313" key="2">
    <source>
        <dbReference type="EMBL" id="EGB05329.1"/>
    </source>
</evidence>
<dbReference type="GeneID" id="20220985"/>
<dbReference type="OrthoDB" id="424310at2759"/>
<dbReference type="InterPro" id="IPR027417">
    <property type="entry name" value="P-loop_NTPase"/>
</dbReference>
<dbReference type="GO" id="GO:0005868">
    <property type="term" value="C:cytoplasmic dynein complex"/>
    <property type="evidence" value="ECO:0007669"/>
    <property type="project" value="TreeGrafter"/>
</dbReference>
<gene>
    <name evidence="2" type="ORF">AURANDRAFT_31149</name>
</gene>
<dbReference type="GO" id="GO:0045505">
    <property type="term" value="F:dynein intermediate chain binding"/>
    <property type="evidence" value="ECO:0007669"/>
    <property type="project" value="InterPro"/>
</dbReference>
<dbReference type="KEGG" id="aaf:AURANDRAFT_31149"/>
<keyword evidence="3" id="KW-1185">Reference proteome</keyword>
<dbReference type="Proteomes" id="UP000002729">
    <property type="component" value="Unassembled WGS sequence"/>
</dbReference>
<dbReference type="GO" id="GO:0007052">
    <property type="term" value="P:mitotic spindle organization"/>
    <property type="evidence" value="ECO:0007669"/>
    <property type="project" value="TreeGrafter"/>
</dbReference>
<dbReference type="AlphaFoldDB" id="F0YI00"/>
<feature type="non-terminal residue" evidence="2">
    <location>
        <position position="249"/>
    </location>
</feature>
<dbReference type="GO" id="GO:0016887">
    <property type="term" value="F:ATP hydrolysis activity"/>
    <property type="evidence" value="ECO:0007669"/>
    <property type="project" value="InterPro"/>
</dbReference>
<dbReference type="PANTHER" id="PTHR10676:SF314">
    <property type="entry name" value="CYTOPLASMIC DYNEIN 1 HEAVY CHAIN 1"/>
    <property type="match status" value="1"/>
</dbReference>
<dbReference type="GO" id="GO:0005938">
    <property type="term" value="C:cell cortex"/>
    <property type="evidence" value="ECO:0007669"/>
    <property type="project" value="TreeGrafter"/>
</dbReference>
<dbReference type="GO" id="GO:0031122">
    <property type="term" value="P:cytoplasmic microtubule organization"/>
    <property type="evidence" value="ECO:0007669"/>
    <property type="project" value="TreeGrafter"/>
</dbReference>
<dbReference type="SUPFAM" id="SSF52540">
    <property type="entry name" value="P-loop containing nucleoside triphosphate hydrolases"/>
    <property type="match status" value="1"/>
</dbReference>
<dbReference type="PANTHER" id="PTHR10676">
    <property type="entry name" value="DYNEIN HEAVY CHAIN FAMILY PROTEIN"/>
    <property type="match status" value="1"/>
</dbReference>
<dbReference type="GO" id="GO:0005524">
    <property type="term" value="F:ATP binding"/>
    <property type="evidence" value="ECO:0007669"/>
    <property type="project" value="InterPro"/>
</dbReference>
<accession>F0YI00</accession>
<dbReference type="RefSeq" id="XP_009039977.1">
    <property type="nucleotide sequence ID" value="XM_009041729.1"/>
</dbReference>
<dbReference type="Gene3D" id="3.40.50.300">
    <property type="entry name" value="P-loop containing nucleotide triphosphate hydrolases"/>
    <property type="match status" value="1"/>
</dbReference>
<dbReference type="InterPro" id="IPR011704">
    <property type="entry name" value="ATPase_dyneun-rel_AAA"/>
</dbReference>
<evidence type="ECO:0000259" key="1">
    <source>
        <dbReference type="Pfam" id="PF07728"/>
    </source>
</evidence>
<dbReference type="GO" id="GO:0051959">
    <property type="term" value="F:dynein light intermediate chain binding"/>
    <property type="evidence" value="ECO:0007669"/>
    <property type="project" value="InterPro"/>
</dbReference>
<evidence type="ECO:0000313" key="3">
    <source>
        <dbReference type="Proteomes" id="UP000002729"/>
    </source>
</evidence>
<dbReference type="GO" id="GO:0007097">
    <property type="term" value="P:nuclear migration"/>
    <property type="evidence" value="ECO:0007669"/>
    <property type="project" value="TreeGrafter"/>
</dbReference>
<dbReference type="Pfam" id="PF07728">
    <property type="entry name" value="AAA_5"/>
    <property type="match status" value="1"/>
</dbReference>
<dbReference type="eggNOG" id="KOG3595">
    <property type="taxonomic scope" value="Eukaryota"/>
</dbReference>
<name>F0YI00_AURAN</name>
<dbReference type="GO" id="GO:0007018">
    <property type="term" value="P:microtubule-based movement"/>
    <property type="evidence" value="ECO:0007669"/>
    <property type="project" value="InterPro"/>
</dbReference>
<organism evidence="3">
    <name type="scientific">Aureococcus anophagefferens</name>
    <name type="common">Harmful bloom alga</name>
    <dbReference type="NCBI Taxonomy" id="44056"/>
    <lineage>
        <taxon>Eukaryota</taxon>
        <taxon>Sar</taxon>
        <taxon>Stramenopiles</taxon>
        <taxon>Ochrophyta</taxon>
        <taxon>Pelagophyceae</taxon>
        <taxon>Pelagomonadales</taxon>
        <taxon>Pelagomonadaceae</taxon>
        <taxon>Aureococcus</taxon>
    </lineage>
</organism>
<dbReference type="EMBL" id="GL833142">
    <property type="protein sequence ID" value="EGB05329.1"/>
    <property type="molecule type" value="Genomic_DNA"/>
</dbReference>
<reference evidence="2 3" key="1">
    <citation type="journal article" date="2011" name="Proc. Natl. Acad. Sci. U.S.A.">
        <title>Niche of harmful alga Aureococcus anophagefferens revealed through ecogenomics.</title>
        <authorList>
            <person name="Gobler C.J."/>
            <person name="Berry D.L."/>
            <person name="Dyhrman S.T."/>
            <person name="Wilhelm S.W."/>
            <person name="Salamov A."/>
            <person name="Lobanov A.V."/>
            <person name="Zhang Y."/>
            <person name="Collier J.L."/>
            <person name="Wurch L.L."/>
            <person name="Kustka A.B."/>
            <person name="Dill B.D."/>
            <person name="Shah M."/>
            <person name="VerBerkmoes N.C."/>
            <person name="Kuo A."/>
            <person name="Terry A."/>
            <person name="Pangilinan J."/>
            <person name="Lindquist E.A."/>
            <person name="Lucas S."/>
            <person name="Paulsen I.T."/>
            <person name="Hattenrath-Lehmann T.K."/>
            <person name="Talmage S.C."/>
            <person name="Walker E.A."/>
            <person name="Koch F."/>
            <person name="Burson A.M."/>
            <person name="Marcoval M.A."/>
            <person name="Tang Y.Z."/>
            <person name="Lecleir G.R."/>
            <person name="Coyne K.J."/>
            <person name="Berg G.M."/>
            <person name="Bertrand E.M."/>
            <person name="Saito M.A."/>
            <person name="Gladyshev V.N."/>
            <person name="Grigoriev I.V."/>
        </authorList>
    </citation>
    <scope>NUCLEOTIDE SEQUENCE [LARGE SCALE GENOMIC DNA]</scope>
    <source>
        <strain evidence="3">CCMP 1984</strain>
    </source>
</reference>
<dbReference type="InParanoid" id="F0YI00"/>
<dbReference type="GO" id="GO:0005881">
    <property type="term" value="C:cytoplasmic microtubule"/>
    <property type="evidence" value="ECO:0007669"/>
    <property type="project" value="TreeGrafter"/>
</dbReference>
<dbReference type="GO" id="GO:0008569">
    <property type="term" value="F:minus-end-directed microtubule motor activity"/>
    <property type="evidence" value="ECO:0007669"/>
    <property type="project" value="TreeGrafter"/>
</dbReference>
<proteinExistence type="predicted"/>
<protein>
    <recommendedName>
        <fullName evidence="1">ATPase dynein-related AAA domain-containing protein</fullName>
    </recommendedName>
</protein>